<evidence type="ECO:0000256" key="5">
    <source>
        <dbReference type="ARBA" id="ARBA00022679"/>
    </source>
</evidence>
<dbReference type="InterPro" id="IPR008405">
    <property type="entry name" value="ApoL"/>
</dbReference>
<gene>
    <name evidence="9" type="ORF">D5F01_LYC18184</name>
</gene>
<keyword evidence="4" id="KW-0963">Cytoplasm</keyword>
<dbReference type="Proteomes" id="UP000424527">
    <property type="component" value="Unassembled WGS sequence"/>
</dbReference>
<comment type="subcellular location">
    <subcellularLocation>
        <location evidence="1">Cytoplasm</location>
    </subcellularLocation>
</comment>
<dbReference type="GO" id="GO:0016020">
    <property type="term" value="C:membrane"/>
    <property type="evidence" value="ECO:0007669"/>
    <property type="project" value="TreeGrafter"/>
</dbReference>
<organism evidence="9 10">
    <name type="scientific">Larimichthys crocea</name>
    <name type="common">Large yellow croaker</name>
    <name type="synonym">Pseudosciaena crocea</name>
    <dbReference type="NCBI Taxonomy" id="215358"/>
    <lineage>
        <taxon>Eukaryota</taxon>
        <taxon>Metazoa</taxon>
        <taxon>Chordata</taxon>
        <taxon>Craniata</taxon>
        <taxon>Vertebrata</taxon>
        <taxon>Euteleostomi</taxon>
        <taxon>Actinopterygii</taxon>
        <taxon>Neopterygii</taxon>
        <taxon>Teleostei</taxon>
        <taxon>Neoteleostei</taxon>
        <taxon>Acanthomorphata</taxon>
        <taxon>Eupercaria</taxon>
        <taxon>Sciaenidae</taxon>
        <taxon>Larimichthys</taxon>
    </lineage>
</organism>
<feature type="transmembrane region" description="Helical" evidence="7">
    <location>
        <begin position="283"/>
        <end position="309"/>
    </location>
</feature>
<dbReference type="PANTHER" id="PTHR14096:SF57">
    <property type="entry name" value="APOLIPOPROTEIN L4"/>
    <property type="match status" value="1"/>
</dbReference>
<dbReference type="Gene3D" id="3.40.50.300">
    <property type="entry name" value="P-loop containing nucleotide triphosphate hydrolases"/>
    <property type="match status" value="1"/>
</dbReference>
<evidence type="ECO:0000256" key="4">
    <source>
        <dbReference type="ARBA" id="ARBA00022490"/>
    </source>
</evidence>
<evidence type="ECO:0000256" key="7">
    <source>
        <dbReference type="SAM" id="Phobius"/>
    </source>
</evidence>
<name>A0A6G0HUC0_LARCR</name>
<keyword evidence="5 9" id="KW-0808">Transferase</keyword>
<dbReference type="SUPFAM" id="SSF52540">
    <property type="entry name" value="P-loop containing nucleoside triphosphate hydrolases"/>
    <property type="match status" value="1"/>
</dbReference>
<dbReference type="AlphaFoldDB" id="A0A6G0HUC0"/>
<reference evidence="9 10" key="1">
    <citation type="submission" date="2019-07" db="EMBL/GenBank/DDBJ databases">
        <title>Chromosome genome assembly for large yellow croaker.</title>
        <authorList>
            <person name="Xiao S."/>
        </authorList>
    </citation>
    <scope>NUCLEOTIDE SEQUENCE [LARGE SCALE GENOMIC DNA]</scope>
    <source>
        <strain evidence="9">JMULYC20181020</strain>
        <tissue evidence="9">Muscle</tissue>
    </source>
</reference>
<dbReference type="GO" id="GO:0006584">
    <property type="term" value="P:catecholamine metabolic process"/>
    <property type="evidence" value="ECO:0007669"/>
    <property type="project" value="UniProtKB-KW"/>
</dbReference>
<feature type="domain" description="Sulfotransferase" evidence="8">
    <location>
        <begin position="813"/>
        <end position="1053"/>
    </location>
</feature>
<dbReference type="FunFam" id="3.40.50.300:FF:000433">
    <property type="entry name" value="Estrogen sulfotransferase"/>
    <property type="match status" value="1"/>
</dbReference>
<evidence type="ECO:0000256" key="6">
    <source>
        <dbReference type="ARBA" id="ARBA00022939"/>
    </source>
</evidence>
<keyword evidence="10" id="KW-1185">Reference proteome</keyword>
<evidence type="ECO:0000256" key="3">
    <source>
        <dbReference type="ARBA" id="ARBA00010090"/>
    </source>
</evidence>
<evidence type="ECO:0000313" key="10">
    <source>
        <dbReference type="Proteomes" id="UP000424527"/>
    </source>
</evidence>
<dbReference type="GO" id="GO:0005737">
    <property type="term" value="C:cytoplasm"/>
    <property type="evidence" value="ECO:0007669"/>
    <property type="project" value="UniProtKB-SubCell"/>
</dbReference>
<dbReference type="GO" id="GO:0008289">
    <property type="term" value="F:lipid binding"/>
    <property type="evidence" value="ECO:0007669"/>
    <property type="project" value="InterPro"/>
</dbReference>
<keyword evidence="7" id="KW-0812">Transmembrane</keyword>
<comment type="similarity">
    <text evidence="3">Belongs to the apolipoprotein L family.</text>
</comment>
<dbReference type="GO" id="GO:0006869">
    <property type="term" value="P:lipid transport"/>
    <property type="evidence" value="ECO:0007669"/>
    <property type="project" value="InterPro"/>
</dbReference>
<comment type="similarity">
    <text evidence="2">Belongs to the sulfotransferase 1 family.</text>
</comment>
<keyword evidence="7" id="KW-0472">Membrane</keyword>
<dbReference type="GO" id="GO:0008146">
    <property type="term" value="F:sulfotransferase activity"/>
    <property type="evidence" value="ECO:0007669"/>
    <property type="project" value="InterPro"/>
</dbReference>
<evidence type="ECO:0000256" key="1">
    <source>
        <dbReference type="ARBA" id="ARBA00004496"/>
    </source>
</evidence>
<comment type="caution">
    <text evidence="9">The sequence shown here is derived from an EMBL/GenBank/DDBJ whole genome shotgun (WGS) entry which is preliminary data.</text>
</comment>
<feature type="transmembrane region" description="Helical" evidence="7">
    <location>
        <begin position="255"/>
        <end position="277"/>
    </location>
</feature>
<dbReference type="GO" id="GO:0005576">
    <property type="term" value="C:extracellular region"/>
    <property type="evidence" value="ECO:0007669"/>
    <property type="project" value="InterPro"/>
</dbReference>
<dbReference type="Pfam" id="PF05461">
    <property type="entry name" value="ApoL"/>
    <property type="match status" value="2"/>
</dbReference>
<sequence>MQRSLQTALYRYAEDTLKCFDTVKDFCEKISTWTDARKTELNKMREIKDRADKMNFSYVTQSKGKPKALWEYVKCKLTLKLASSQRAELEKELAAVLEDTLRGLKHLERFLDAVEKLAVTSVHVFTQENQVLHLPKGISPEQVQVVIAAARLICPLLLEFKRDASVFFLPRLQNVEVLSYQLDKYIQTTQKICDTLEKRMDQHFRMVFLFQETSCSDFISEFNKRQPRMLQFLNDLEGSAVQLDRMNKGAKISSVAGSSVGASGGVLSIVGLALIPVTAGASLALIITGAALGIASGVNSGVTTATEIFMNRKHQKKASETFQSFTEDVQSLQDCLDEVMSQADINMEASEIDVAVGVGKVLQKVGSVGKCIDSIVDGASAFKIFKTEEVVASAGKVVAQEGKALRNAPRVAADIPDIGQAAAKGPLALSKSARAGFIAVNALFLGMDIFFICKDSISLSKGSETEVSEFIRAREELEKALGQYILNTLHYTDTVKRFCEGVCEWMRARKIELRKINSKSQENLAAVLKDTMSGMKELDAFLDAVERLAVTSRHVFMENQVIHLPEEIRPEQVQAVIIATRLICPLLLEFKRDASVFFLPRLQNVEVLSYQLDKYIQTTQKICEIIEKRMDQNFRMVFLFHDVPCSGFNDEFSKRQPRMLQFLDDLKYSAVQLDRMNKGAKISNVAGSSVGVVGGLLSIAGLILIPFTAGASLALTVGGIGLGIASGANSLVTTATEFGVNRTQQSKAKEIFQSFMEDVQSLQDYLEKAITQIVTKIEGKEFDVFLKYKNYNFAIGLTTAEHIDSLQSFEIRDSDIFLVTYPKSGTIWTQQIIISICELDGGLNEYPNNLEQMPWLEYREGREHYALRPSPRLFASHLTPALMPQGLKDKRAKIIYVMRNPKDNIVSYYHFSRVFTDLEVPKSFESFLEDYLTGNVGGSSWFDHIRAWHSSKDHYNILFLTYEDMVLDLKTAVTKICTFLGKNLSEAAIDQVVEKSTFNTMKKDSKANYKFLPQEKMKGDFMRKGKIGDWTNTFTAAQSERIDQLLQERLGDLSLKFIWE</sequence>
<dbReference type="EMBL" id="REGW02000018">
    <property type="protein sequence ID" value="KAE8282794.1"/>
    <property type="molecule type" value="Genomic_DNA"/>
</dbReference>
<accession>A0A6G0HUC0</accession>
<dbReference type="InterPro" id="IPR027417">
    <property type="entry name" value="P-loop_NTPase"/>
</dbReference>
<evidence type="ECO:0000259" key="8">
    <source>
        <dbReference type="Pfam" id="PF00685"/>
    </source>
</evidence>
<dbReference type="InterPro" id="IPR000863">
    <property type="entry name" value="Sulfotransferase_dom"/>
</dbReference>
<feature type="transmembrane region" description="Helical" evidence="7">
    <location>
        <begin position="713"/>
        <end position="732"/>
    </location>
</feature>
<dbReference type="GO" id="GO:0006805">
    <property type="term" value="P:xenobiotic metabolic process"/>
    <property type="evidence" value="ECO:0007669"/>
    <property type="project" value="UniProtKB-ARBA"/>
</dbReference>
<evidence type="ECO:0000313" key="9">
    <source>
        <dbReference type="EMBL" id="KAE8282794.1"/>
    </source>
</evidence>
<dbReference type="Pfam" id="PF00685">
    <property type="entry name" value="Sulfotransfer_1"/>
    <property type="match status" value="1"/>
</dbReference>
<keyword evidence="7" id="KW-1133">Transmembrane helix</keyword>
<evidence type="ECO:0000256" key="2">
    <source>
        <dbReference type="ARBA" id="ARBA00005771"/>
    </source>
</evidence>
<proteinExistence type="inferred from homology"/>
<dbReference type="PANTHER" id="PTHR14096">
    <property type="entry name" value="APOLIPOPROTEIN L"/>
    <property type="match status" value="1"/>
</dbReference>
<protein>
    <submittedName>
        <fullName evidence="9">Amine sulfotransferase</fullName>
    </submittedName>
</protein>
<dbReference type="GO" id="GO:0042157">
    <property type="term" value="P:lipoprotein metabolic process"/>
    <property type="evidence" value="ECO:0007669"/>
    <property type="project" value="InterPro"/>
</dbReference>
<keyword evidence="6" id="KW-0128">Catecholamine metabolism</keyword>
<feature type="transmembrane region" description="Helical" evidence="7">
    <location>
        <begin position="685"/>
        <end position="707"/>
    </location>
</feature>